<accession>A0A8H7BUJ2</accession>
<gene>
    <name evidence="2" type="ORF">EC973_007583</name>
</gene>
<evidence type="ECO:0008006" key="4">
    <source>
        <dbReference type="Google" id="ProtNLM"/>
    </source>
</evidence>
<evidence type="ECO:0000313" key="2">
    <source>
        <dbReference type="EMBL" id="KAF7727419.1"/>
    </source>
</evidence>
<protein>
    <recommendedName>
        <fullName evidence="4">Ricin B lectin domain-containing protein</fullName>
    </recommendedName>
</protein>
<dbReference type="EMBL" id="JABAYA010000057">
    <property type="protein sequence ID" value="KAF7727419.1"/>
    <property type="molecule type" value="Genomic_DNA"/>
</dbReference>
<dbReference type="SUPFAM" id="SSF50370">
    <property type="entry name" value="Ricin B-like lectins"/>
    <property type="match status" value="1"/>
</dbReference>
<reference evidence="2" key="1">
    <citation type="submission" date="2020-01" db="EMBL/GenBank/DDBJ databases">
        <title>Genome Sequencing of Three Apophysomyces-Like Fungal Strains Confirms a Novel Fungal Genus in the Mucoromycota with divergent Burkholderia-like Endosymbiotic Bacteria.</title>
        <authorList>
            <person name="Stajich J.E."/>
            <person name="Macias A.M."/>
            <person name="Carter-House D."/>
            <person name="Lovett B."/>
            <person name="Kasson L.R."/>
            <person name="Berry K."/>
            <person name="Grigoriev I."/>
            <person name="Chang Y."/>
            <person name="Spatafora J."/>
            <person name="Kasson M.T."/>
        </authorList>
    </citation>
    <scope>NUCLEOTIDE SEQUENCE</scope>
    <source>
        <strain evidence="2">NRRL A-21654</strain>
    </source>
</reference>
<name>A0A8H7BUJ2_9FUNG</name>
<sequence length="361" mass="40979">MVNNGDWTYIRSIATGNVISARGDGADALRSQVYVRPPKETDEELWRWEGKYLKNKATGLVLDIRKGRLRLIEDTEICLYSMKPEEEARNQLWGMREDSVDALGRRLPGCVIYSVFHDDWVLDIQVNSVESEAKLILFPYQVIDNEYQRWSFVSDLHATTSTLPMTTTNSHLHHNNNSSNSNSNNNNYSNNNNHSNHAITSPAISPYAFASPTVDLSPSTSSSSLHDMPMDFVHGLTPAKRGSQSSMSGLALDTYKQAHQCVYVERSGPRSDKTVAMAAAYQTWQKWKTDQLNSQAMPTPDMMLNQRTRHEKTRAQLQLNARNEAIQLLEKSDFLKNQKEVTLSLTNRYITQLYEQMPSSP</sequence>
<feature type="region of interest" description="Disordered" evidence="1">
    <location>
        <begin position="165"/>
        <end position="197"/>
    </location>
</feature>
<dbReference type="OrthoDB" id="2345540at2759"/>
<dbReference type="Gene3D" id="2.80.10.50">
    <property type="match status" value="1"/>
</dbReference>
<organism evidence="2 3">
    <name type="scientific">Apophysomyces ossiformis</name>
    <dbReference type="NCBI Taxonomy" id="679940"/>
    <lineage>
        <taxon>Eukaryota</taxon>
        <taxon>Fungi</taxon>
        <taxon>Fungi incertae sedis</taxon>
        <taxon>Mucoromycota</taxon>
        <taxon>Mucoromycotina</taxon>
        <taxon>Mucoromycetes</taxon>
        <taxon>Mucorales</taxon>
        <taxon>Mucorineae</taxon>
        <taxon>Mucoraceae</taxon>
        <taxon>Apophysomyces</taxon>
    </lineage>
</organism>
<comment type="caution">
    <text evidence="2">The sequence shown here is derived from an EMBL/GenBank/DDBJ whole genome shotgun (WGS) entry which is preliminary data.</text>
</comment>
<evidence type="ECO:0000313" key="3">
    <source>
        <dbReference type="Proteomes" id="UP000605846"/>
    </source>
</evidence>
<keyword evidence="3" id="KW-1185">Reference proteome</keyword>
<dbReference type="Proteomes" id="UP000605846">
    <property type="component" value="Unassembled WGS sequence"/>
</dbReference>
<evidence type="ECO:0000256" key="1">
    <source>
        <dbReference type="SAM" id="MobiDB-lite"/>
    </source>
</evidence>
<dbReference type="AlphaFoldDB" id="A0A8H7BUJ2"/>
<dbReference type="InterPro" id="IPR035992">
    <property type="entry name" value="Ricin_B-like_lectins"/>
</dbReference>
<proteinExistence type="predicted"/>